<comment type="similarity">
    <text evidence="5">Belongs to the PI3/PI4-kinase family.</text>
</comment>
<keyword evidence="1" id="KW-0808">Transferase</keyword>
<feature type="domain" description="PI3K/PI4K catalytic" evidence="6">
    <location>
        <begin position="938"/>
        <end position="1227"/>
    </location>
</feature>
<accession>A0A7E4VCE2</accession>
<dbReference type="SMART" id="SM00143">
    <property type="entry name" value="PI3K_p85B"/>
    <property type="match status" value="1"/>
</dbReference>
<dbReference type="InterPro" id="IPR011009">
    <property type="entry name" value="Kinase-like_dom_sf"/>
</dbReference>
<dbReference type="SMART" id="SM00146">
    <property type="entry name" value="PI3Kc"/>
    <property type="match status" value="1"/>
</dbReference>
<dbReference type="SMART" id="SM00142">
    <property type="entry name" value="PI3K_C2"/>
    <property type="match status" value="1"/>
</dbReference>
<dbReference type="PROSITE" id="PS51546">
    <property type="entry name" value="PI3K_RBD"/>
    <property type="match status" value="1"/>
</dbReference>
<dbReference type="PANTHER" id="PTHR10048">
    <property type="entry name" value="PHOSPHATIDYLINOSITOL KINASE"/>
    <property type="match status" value="1"/>
</dbReference>
<organism evidence="11 12">
    <name type="scientific">Panagrellus redivivus</name>
    <name type="common">Microworm</name>
    <dbReference type="NCBI Taxonomy" id="6233"/>
    <lineage>
        <taxon>Eukaryota</taxon>
        <taxon>Metazoa</taxon>
        <taxon>Ecdysozoa</taxon>
        <taxon>Nematoda</taxon>
        <taxon>Chromadorea</taxon>
        <taxon>Rhabditida</taxon>
        <taxon>Tylenchina</taxon>
        <taxon>Panagrolaimomorpha</taxon>
        <taxon>Panagrolaimoidea</taxon>
        <taxon>Panagrolaimidae</taxon>
        <taxon>Panagrellus</taxon>
    </lineage>
</organism>
<evidence type="ECO:0000256" key="2">
    <source>
        <dbReference type="ARBA" id="ARBA00022741"/>
    </source>
</evidence>
<dbReference type="Gene3D" id="3.30.1010.10">
    <property type="entry name" value="Phosphatidylinositol 3-kinase Catalytic Subunit, Chain A, domain 4"/>
    <property type="match status" value="1"/>
</dbReference>
<evidence type="ECO:0000313" key="12">
    <source>
        <dbReference type="WBParaSite" id="Pan_g19283.t2"/>
    </source>
</evidence>
<dbReference type="Gene3D" id="1.10.1070.11">
    <property type="entry name" value="Phosphatidylinositol 3-/4-kinase, catalytic domain"/>
    <property type="match status" value="1"/>
</dbReference>
<evidence type="ECO:0000259" key="10">
    <source>
        <dbReference type="PROSITE" id="PS51547"/>
    </source>
</evidence>
<dbReference type="GO" id="GO:0016303">
    <property type="term" value="F:1-phosphatidylinositol-3-kinase activity"/>
    <property type="evidence" value="ECO:0007669"/>
    <property type="project" value="TreeGrafter"/>
</dbReference>
<dbReference type="InterPro" id="IPR029071">
    <property type="entry name" value="Ubiquitin-like_domsf"/>
</dbReference>
<dbReference type="PROSITE" id="PS51547">
    <property type="entry name" value="C2_PI3K"/>
    <property type="match status" value="1"/>
</dbReference>
<dbReference type="SUPFAM" id="SSF56112">
    <property type="entry name" value="Protein kinase-like (PK-like)"/>
    <property type="match status" value="1"/>
</dbReference>
<evidence type="ECO:0000259" key="7">
    <source>
        <dbReference type="PROSITE" id="PS51544"/>
    </source>
</evidence>
<dbReference type="InterPro" id="IPR035892">
    <property type="entry name" value="C2_domain_sf"/>
</dbReference>
<dbReference type="Gene3D" id="2.60.40.150">
    <property type="entry name" value="C2 domain"/>
    <property type="match status" value="1"/>
</dbReference>
<name>A0A7E4VCE2_PANRE</name>
<feature type="domain" description="C2 PI3K-type" evidence="10">
    <location>
        <begin position="498"/>
        <end position="657"/>
    </location>
</feature>
<feature type="domain" description="PI3K-RBD" evidence="9">
    <location>
        <begin position="301"/>
        <end position="404"/>
    </location>
</feature>
<feature type="domain" description="PI3K-ABD" evidence="7">
    <location>
        <begin position="101"/>
        <end position="190"/>
    </location>
</feature>
<dbReference type="Pfam" id="PF00613">
    <property type="entry name" value="PI3Ka"/>
    <property type="match status" value="1"/>
</dbReference>
<dbReference type="InterPro" id="IPR015433">
    <property type="entry name" value="PI3/4_kinase"/>
</dbReference>
<keyword evidence="3" id="KW-0418">Kinase</keyword>
<dbReference type="PROSITE" id="PS00916">
    <property type="entry name" value="PI3_4_KINASE_2"/>
    <property type="match status" value="1"/>
</dbReference>
<dbReference type="SUPFAM" id="SSF54236">
    <property type="entry name" value="Ubiquitin-like"/>
    <property type="match status" value="1"/>
</dbReference>
<dbReference type="InterPro" id="IPR000403">
    <property type="entry name" value="PI3/4_kinase_cat_dom"/>
</dbReference>
<dbReference type="PROSITE" id="PS51545">
    <property type="entry name" value="PIK_HELICAL"/>
    <property type="match status" value="1"/>
</dbReference>
<dbReference type="GO" id="GO:0005737">
    <property type="term" value="C:cytoplasm"/>
    <property type="evidence" value="ECO:0007669"/>
    <property type="project" value="TreeGrafter"/>
</dbReference>
<evidence type="ECO:0000259" key="6">
    <source>
        <dbReference type="PROSITE" id="PS50290"/>
    </source>
</evidence>
<dbReference type="InterPro" id="IPR001263">
    <property type="entry name" value="PI3K_accessory_dom"/>
</dbReference>
<dbReference type="GO" id="GO:0005942">
    <property type="term" value="C:phosphatidylinositol 3-kinase complex"/>
    <property type="evidence" value="ECO:0007669"/>
    <property type="project" value="TreeGrafter"/>
</dbReference>
<dbReference type="GO" id="GO:0035005">
    <property type="term" value="F:1-phosphatidylinositol-4-phosphate 3-kinase activity"/>
    <property type="evidence" value="ECO:0007669"/>
    <property type="project" value="TreeGrafter"/>
</dbReference>
<dbReference type="AlphaFoldDB" id="A0A7E4VCE2"/>
<evidence type="ECO:0000259" key="8">
    <source>
        <dbReference type="PROSITE" id="PS51545"/>
    </source>
</evidence>
<dbReference type="SUPFAM" id="SSF49562">
    <property type="entry name" value="C2 domain (Calcium/lipid-binding domain, CaLB)"/>
    <property type="match status" value="1"/>
</dbReference>
<dbReference type="Proteomes" id="UP000492821">
    <property type="component" value="Unassembled WGS sequence"/>
</dbReference>
<keyword evidence="2" id="KW-0547">Nucleotide-binding</keyword>
<proteinExistence type="inferred from homology"/>
<dbReference type="InterPro" id="IPR000341">
    <property type="entry name" value="PI3K_Ras-bd_dom"/>
</dbReference>
<dbReference type="SUPFAM" id="SSF48371">
    <property type="entry name" value="ARM repeat"/>
    <property type="match status" value="1"/>
</dbReference>
<evidence type="ECO:0000256" key="5">
    <source>
        <dbReference type="PROSITE-ProRule" id="PRU00880"/>
    </source>
</evidence>
<dbReference type="SMART" id="SM00145">
    <property type="entry name" value="PI3Ka"/>
    <property type="match status" value="1"/>
</dbReference>
<dbReference type="Pfam" id="PF00454">
    <property type="entry name" value="PI3_PI4_kinase"/>
    <property type="match status" value="1"/>
</dbReference>
<dbReference type="GO" id="GO:0043491">
    <property type="term" value="P:phosphatidylinositol 3-kinase/protein kinase B signal transduction"/>
    <property type="evidence" value="ECO:0007669"/>
    <property type="project" value="TreeGrafter"/>
</dbReference>
<feature type="domain" description="PIK helical" evidence="8">
    <location>
        <begin position="684"/>
        <end position="863"/>
    </location>
</feature>
<keyword evidence="11" id="KW-1185">Reference proteome</keyword>
<dbReference type="GO" id="GO:0048015">
    <property type="term" value="P:phosphatidylinositol-mediated signaling"/>
    <property type="evidence" value="ECO:0007669"/>
    <property type="project" value="TreeGrafter"/>
</dbReference>
<dbReference type="Gene3D" id="3.10.20.770">
    <property type="match status" value="1"/>
</dbReference>
<dbReference type="InterPro" id="IPR042236">
    <property type="entry name" value="PI3K_accessory_sf"/>
</dbReference>
<sequence>MAHLLLLESQRKNRSFVTRARPKRHFTLNESLKTLRQKFADVDTEDLDFASIDYLKEKVRKAKGFDESPVTIEQAVAAWESKKPEQQKEVIRIRRNQSVFYEGPRNFLVFLPRNIAITVPCHPESTLAEFKQVIMSHAKRLPNSDDLLERTRYIYEFFDCDGQICRIHDDRRRIEDLNIFYPYMDLLEPDGLQTELQLEEYIAVTIGIPLHKFEESLNEESYKFRLDMFESMFKSEHLRGREGLTHWAFPEETVIHNFKIDLKPEDSNEIYETDLEKLEFGDKDEENEKRAMERLRRKIESSQAVCHVYYRPDDTDETAVFAEIGENSHNGIRLEDTTPSQLIIMALEVIERKEKIEIKIKPEDFLLQVVGRQAFVTKELPLKKYEYVRSCFENFRTPTLLLRTRESVFAEYPTPTPVFVPSLIRSMKAIASETEALKIQEEEKKKIADLKDAVPSIIALDDDAISRSASLPSPAVADPMLGDIPEAKEDLKMNFWEIEEDFRIRIHSASHLIVPDVNKIYIKAAVVIGGNIITTMNSKMVSPSNPRWDSLQCNLDFGHYYKDIPKSAQMCFSLIAQSEDGETQTPLGWHNMRLFDWEDKFVQGKFTVFFWPFPNDPIAQQLLCNVYGGVGNEFTEADAIGRLDIEFREFNYTIEYPTWEVILKYGWNVITRQNYNRPEYETRHITDFSEGSENLKKLFYLRKVMDVKTITPEDQWFLWGARKAISKYFPSFLPLLYALPMVWKKRDMYCELYYMLEKWPLMQVDAAMELLDSRCPDVWFRECAVNRIDRALDDDHLQLYILPLVQALRYEPYSDNALSKFLVKRAMLNYRIGHTLFWLLRAELNYFNLSPTTTAIPQFCARFAICIEMCQRVMADYLPGIVKQVKLIDELTKINTDIKGMDPLTHAEVLRGILDEKKALLEDMTSPLNPCDRLGELQLDQCRVLGSAKQPLFLTWLNPQPLSRVIGCETHQIIFKLGDDLRQDMLTLQTMRIMDAKWKNRNLDFCMTCYEVLPMGKNIGMIHVVAKCDTLYQIQRKSEGLLSPLKMGKNMLNNHLHEVSPDTKSYLEGVDRFTYSLAGSCVSTYVLGVKDRHQDNIMMAHDGRIFHIDFGHILGHYKKKLNIKRERTDFVLTTHFIHLVTRGKSNYKRTYEYQSLRESCAEGFQVLHNSARFFIIYFRMMLCMGLPELATTENVDYLRESLMYDMKPDEAKAAFLEKFDKVVELDWTVSLNWMFHSLKHYKK</sequence>
<evidence type="ECO:0000313" key="11">
    <source>
        <dbReference type="Proteomes" id="UP000492821"/>
    </source>
</evidence>
<dbReference type="PROSITE" id="PS50290">
    <property type="entry name" value="PI3_4_KINASE_3"/>
    <property type="match status" value="1"/>
</dbReference>
<evidence type="ECO:0000256" key="4">
    <source>
        <dbReference type="ARBA" id="ARBA00022840"/>
    </source>
</evidence>
<dbReference type="InterPro" id="IPR003113">
    <property type="entry name" value="PI3K_ABD"/>
</dbReference>
<dbReference type="WBParaSite" id="Pan_g19283.t2">
    <property type="protein sequence ID" value="Pan_g19283.t2"/>
    <property type="gene ID" value="Pan_g19283"/>
</dbReference>
<dbReference type="Gene3D" id="1.25.40.70">
    <property type="entry name" value="Phosphatidylinositol 3-kinase, accessory domain (PIK)"/>
    <property type="match status" value="1"/>
</dbReference>
<reference evidence="11" key="1">
    <citation type="journal article" date="2013" name="Genetics">
        <title>The draft genome and transcriptome of Panagrellus redivivus are shaped by the harsh demands of a free-living lifestyle.</title>
        <authorList>
            <person name="Srinivasan J."/>
            <person name="Dillman A.R."/>
            <person name="Macchietto M.G."/>
            <person name="Heikkinen L."/>
            <person name="Lakso M."/>
            <person name="Fracchia K.M."/>
            <person name="Antoshechkin I."/>
            <person name="Mortazavi A."/>
            <person name="Wong G."/>
            <person name="Sternberg P.W."/>
        </authorList>
    </citation>
    <scope>NUCLEOTIDE SEQUENCE [LARGE SCALE GENOMIC DNA]</scope>
    <source>
        <strain evidence="11">MT8872</strain>
    </source>
</reference>
<dbReference type="InterPro" id="IPR016024">
    <property type="entry name" value="ARM-type_fold"/>
</dbReference>
<dbReference type="PROSITE" id="PS00915">
    <property type="entry name" value="PI3_4_KINASE_1"/>
    <property type="match status" value="1"/>
</dbReference>
<evidence type="ECO:0000256" key="3">
    <source>
        <dbReference type="ARBA" id="ARBA00022777"/>
    </source>
</evidence>
<reference evidence="12" key="2">
    <citation type="submission" date="2020-10" db="UniProtKB">
        <authorList>
            <consortium name="WormBaseParasite"/>
        </authorList>
    </citation>
    <scope>IDENTIFICATION</scope>
</reference>
<protein>
    <submittedName>
        <fullName evidence="12">Ubiquitinyl hydrolase 1</fullName>
    </submittedName>
</protein>
<evidence type="ECO:0000256" key="1">
    <source>
        <dbReference type="ARBA" id="ARBA00022679"/>
    </source>
</evidence>
<dbReference type="Pfam" id="PF00794">
    <property type="entry name" value="PI3K_rbd"/>
    <property type="match status" value="1"/>
</dbReference>
<dbReference type="InterPro" id="IPR002420">
    <property type="entry name" value="PI3K-type_C2_dom"/>
</dbReference>
<dbReference type="PROSITE" id="PS51544">
    <property type="entry name" value="PI3K_ABD"/>
    <property type="match status" value="1"/>
</dbReference>
<dbReference type="Pfam" id="PF00792">
    <property type="entry name" value="PI3K_C2"/>
    <property type="match status" value="1"/>
</dbReference>
<keyword evidence="4" id="KW-0067">ATP-binding</keyword>
<dbReference type="GO" id="GO:0005886">
    <property type="term" value="C:plasma membrane"/>
    <property type="evidence" value="ECO:0007669"/>
    <property type="project" value="TreeGrafter"/>
</dbReference>
<dbReference type="PANTHER" id="PTHR10048:SF111">
    <property type="entry name" value="PHOSPHATIDYLINOSITOL 3-KINASE AGE-1"/>
    <property type="match status" value="1"/>
</dbReference>
<evidence type="ECO:0000259" key="9">
    <source>
        <dbReference type="PROSITE" id="PS51546"/>
    </source>
</evidence>
<dbReference type="InterPro" id="IPR018936">
    <property type="entry name" value="PI3/4_kinase_CS"/>
</dbReference>
<dbReference type="GO" id="GO:0005524">
    <property type="term" value="F:ATP binding"/>
    <property type="evidence" value="ECO:0007669"/>
    <property type="project" value="UniProtKB-KW"/>
</dbReference>
<dbReference type="Pfam" id="PF02192">
    <property type="entry name" value="PI3K_p85B"/>
    <property type="match status" value="1"/>
</dbReference>
<dbReference type="InterPro" id="IPR036940">
    <property type="entry name" value="PI3/4_kinase_cat_sf"/>
</dbReference>
<dbReference type="GO" id="GO:0016477">
    <property type="term" value="P:cell migration"/>
    <property type="evidence" value="ECO:0007669"/>
    <property type="project" value="TreeGrafter"/>
</dbReference>